<dbReference type="PANTHER" id="PTHR36779">
    <property type="entry name" value="OSJNBA0083N12.13 PROTEIN"/>
    <property type="match status" value="1"/>
</dbReference>
<reference evidence="2" key="1">
    <citation type="submission" date="2010-04" db="EMBL/GenBank/DDBJ databases">
        <authorList>
            <person name="Reid K.E."/>
            <person name="Liao N."/>
            <person name="Chan S."/>
            <person name="Docking R."/>
            <person name="Taylor G."/>
            <person name="Moore R."/>
            <person name="Mayo M."/>
            <person name="Munro S."/>
            <person name="King J."/>
            <person name="Yanchuk A."/>
            <person name="Holt R."/>
            <person name="Jones S."/>
            <person name="Marra M."/>
            <person name="Ritland C.E."/>
            <person name="Ritland K."/>
            <person name="Bohlmann J."/>
        </authorList>
    </citation>
    <scope>NUCLEOTIDE SEQUENCE</scope>
    <source>
        <tissue evidence="2">Bud</tissue>
    </source>
</reference>
<dbReference type="EMBL" id="BT124399">
    <property type="protein sequence ID" value="ADE77649.1"/>
    <property type="molecule type" value="mRNA"/>
</dbReference>
<proteinExistence type="evidence at transcript level"/>
<sequence length="335" mass="38492">MDDSVVIWVSVLMLGAPLLHTILECRRRDRDGRIRVMRWWMTCILIVLISLGSAFLCGIAGFFIAHFSIIKPSPVSTHCKILTNSVDLRSSKICQLGFMNYNAKNVLLASERTRYPCHYDYYWASVFQVEYMPHASSRPIQAAAEAPKEALPLDCRPSFSSAWRTKDEFKVNETYHCKYTPGKSKVDIVGDNFFNCFAKEPSIFELIRRVTLLFWHWDQFSFSKKGSAAHLLWKLVASIFVGMSLSILVACFAKTIRGSRFIQLGGPDYRKADAASSESRVQFFCICIASLFVVIWIGGQREEFSRIYQLFFRGYLEGSRSEKWWDNLEKGLKSR</sequence>
<organism evidence="2">
    <name type="scientific">Picea sitchensis</name>
    <name type="common">Sitka spruce</name>
    <name type="synonym">Pinus sitchensis</name>
    <dbReference type="NCBI Taxonomy" id="3332"/>
    <lineage>
        <taxon>Eukaryota</taxon>
        <taxon>Viridiplantae</taxon>
        <taxon>Streptophyta</taxon>
        <taxon>Embryophyta</taxon>
        <taxon>Tracheophyta</taxon>
        <taxon>Spermatophyta</taxon>
        <taxon>Pinopsida</taxon>
        <taxon>Pinidae</taxon>
        <taxon>Conifers I</taxon>
        <taxon>Pinales</taxon>
        <taxon>Pinaceae</taxon>
        <taxon>Picea</taxon>
    </lineage>
</organism>
<feature type="transmembrane region" description="Helical" evidence="1">
    <location>
        <begin position="281"/>
        <end position="299"/>
    </location>
</feature>
<keyword evidence="1" id="KW-0812">Transmembrane</keyword>
<feature type="transmembrane region" description="Helical" evidence="1">
    <location>
        <begin position="6"/>
        <end position="23"/>
    </location>
</feature>
<evidence type="ECO:0000313" key="2">
    <source>
        <dbReference type="EMBL" id="ADE77649.1"/>
    </source>
</evidence>
<evidence type="ECO:0000256" key="1">
    <source>
        <dbReference type="SAM" id="Phobius"/>
    </source>
</evidence>
<keyword evidence="1" id="KW-0472">Membrane</keyword>
<name>D5ADN0_PICSI</name>
<dbReference type="AlphaFoldDB" id="D5ADN0"/>
<feature type="transmembrane region" description="Helical" evidence="1">
    <location>
        <begin position="231"/>
        <end position="253"/>
    </location>
</feature>
<dbReference type="PANTHER" id="PTHR36779:SF1">
    <property type="entry name" value="OS04G0600400 PROTEIN"/>
    <property type="match status" value="1"/>
</dbReference>
<keyword evidence="1" id="KW-1133">Transmembrane helix</keyword>
<dbReference type="OMA" id="FIAHFSI"/>
<protein>
    <submittedName>
        <fullName evidence="2">Uncharacterized protein</fullName>
    </submittedName>
</protein>
<accession>D5ADN0</accession>
<feature type="transmembrane region" description="Helical" evidence="1">
    <location>
        <begin position="44"/>
        <end position="69"/>
    </location>
</feature>